<dbReference type="PANTHER" id="PTHR45947:SF3">
    <property type="entry name" value="SULFOQUINOVOSYL TRANSFERASE SQD2"/>
    <property type="match status" value="1"/>
</dbReference>
<feature type="domain" description="Glycosyltransferase subfamily 4-like N-terminal" evidence="1">
    <location>
        <begin position="14"/>
        <end position="164"/>
    </location>
</feature>
<dbReference type="InterPro" id="IPR050194">
    <property type="entry name" value="Glycosyltransferase_grp1"/>
</dbReference>
<dbReference type="RefSeq" id="WP_006302035.1">
    <property type="nucleotide sequence ID" value="NZ_CM001022.1"/>
</dbReference>
<dbReference type="PaxDb" id="584708-Apau_2380"/>
<evidence type="ECO:0000259" key="1">
    <source>
        <dbReference type="Pfam" id="PF13439"/>
    </source>
</evidence>
<dbReference type="PANTHER" id="PTHR45947">
    <property type="entry name" value="SULFOQUINOVOSYL TRANSFERASE SQD2"/>
    <property type="match status" value="1"/>
</dbReference>
<keyword evidence="3" id="KW-1185">Reference proteome</keyword>
<dbReference type="HOGENOM" id="CLU_009583_2_0_0"/>
<accession>E3D0B4</accession>
<protein>
    <submittedName>
        <fullName evidence="2">Glycosyl transferase group 1</fullName>
    </submittedName>
</protein>
<dbReference type="SUPFAM" id="SSF53756">
    <property type="entry name" value="UDP-Glycosyltransferase/glycogen phosphorylase"/>
    <property type="match status" value="1"/>
</dbReference>
<dbReference type="InterPro" id="IPR028098">
    <property type="entry name" value="Glyco_trans_4-like_N"/>
</dbReference>
<dbReference type="Pfam" id="PF13692">
    <property type="entry name" value="Glyco_trans_1_4"/>
    <property type="match status" value="1"/>
</dbReference>
<gene>
    <name evidence="2" type="ORF">Apau_2380</name>
</gene>
<dbReference type="GO" id="GO:0016757">
    <property type="term" value="F:glycosyltransferase activity"/>
    <property type="evidence" value="ECO:0007669"/>
    <property type="project" value="TreeGrafter"/>
</dbReference>
<dbReference type="Pfam" id="PF13439">
    <property type="entry name" value="Glyco_transf_4"/>
    <property type="match status" value="1"/>
</dbReference>
<proteinExistence type="predicted"/>
<evidence type="ECO:0000313" key="3">
    <source>
        <dbReference type="Proteomes" id="UP000005096"/>
    </source>
</evidence>
<sequence length="338" mass="37795">MRILIATDAWLPQVNGVVRTLERTCSTLEARGHEVALLGPHRFLTLPCPTYPQIRLAWNLWTAGARVEAFAPEAIHLATEGPVGVAVRAWCRLHRFPFSSSFTTRFPEYLDARLGRGSDLFYAYLRWFHAPSEALMVASPSLAEELSHRGFDNLRPWGRGVDTELFRPRPKADLGPGARPLHLYVGRVAVEKNLPAFLDLDLPGSKWVVGDGPDLEALRGRYPRVTFWGARRGEELARLYAQADCFVFPSRTDTFGIVMLEALASGVPVAAYPVTGPLDVVNQGVTGWLEDDLGRACRKARELDPLACRKAALDRSWDRSADQFLANLKPRRRERRAA</sequence>
<dbReference type="STRING" id="584708.Apau_2380"/>
<dbReference type="OrthoDB" id="3199616at2"/>
<dbReference type="AlphaFoldDB" id="E3D0B4"/>
<dbReference type="Gene3D" id="3.40.50.2000">
    <property type="entry name" value="Glycogen Phosphorylase B"/>
    <property type="match status" value="2"/>
</dbReference>
<dbReference type="Proteomes" id="UP000005096">
    <property type="component" value="Chromosome"/>
</dbReference>
<dbReference type="CDD" id="cd03814">
    <property type="entry name" value="GT4-like"/>
    <property type="match status" value="1"/>
</dbReference>
<evidence type="ECO:0000313" key="2">
    <source>
        <dbReference type="EMBL" id="EFQ24787.1"/>
    </source>
</evidence>
<name>E3D0B4_9BACT</name>
<dbReference type="eggNOG" id="COG0438">
    <property type="taxonomic scope" value="Bacteria"/>
</dbReference>
<reference evidence="2 3" key="1">
    <citation type="journal article" date="2010" name="Stand. Genomic Sci.">
        <title>Non-contiguous finished genome sequence of Aminomonas paucivorans type strain (GLU-3).</title>
        <authorList>
            <person name="Pitluck S."/>
            <person name="Yasawong M."/>
            <person name="Held B."/>
            <person name="Lapidus A."/>
            <person name="Nolan M."/>
            <person name="Copeland A."/>
            <person name="Lucas S."/>
            <person name="Del Rio T.G."/>
            <person name="Tice H."/>
            <person name="Cheng J.F."/>
            <person name="Chertkov O."/>
            <person name="Goodwin L."/>
            <person name="Tapia R."/>
            <person name="Han C."/>
            <person name="Liolios K."/>
            <person name="Ivanova N."/>
            <person name="Mavromatis K."/>
            <person name="Ovchinnikova G."/>
            <person name="Pati A."/>
            <person name="Chen A."/>
            <person name="Palaniappan K."/>
            <person name="Land M."/>
            <person name="Hauser L."/>
            <person name="Chang Y.J."/>
            <person name="Jeffries C.D."/>
            <person name="Pukall R."/>
            <person name="Spring S."/>
            <person name="Rohde M."/>
            <person name="Sikorski J."/>
            <person name="Goker M."/>
            <person name="Woyke T."/>
            <person name="Bristow J."/>
            <person name="Eisen J.A."/>
            <person name="Markowitz V."/>
            <person name="Hugenholtz P."/>
            <person name="Kyrpides N.C."/>
            <person name="Klenk H.P."/>
        </authorList>
    </citation>
    <scope>NUCLEOTIDE SEQUENCE [LARGE SCALE GENOMIC DNA]</scope>
    <source>
        <strain evidence="2 3">DSM 12260</strain>
    </source>
</reference>
<keyword evidence="2" id="KW-0808">Transferase</keyword>
<dbReference type="EMBL" id="CM001022">
    <property type="protein sequence ID" value="EFQ24787.1"/>
    <property type="molecule type" value="Genomic_DNA"/>
</dbReference>
<organism evidence="2 3">
    <name type="scientific">Aminomonas paucivorans DSM 12260</name>
    <dbReference type="NCBI Taxonomy" id="584708"/>
    <lineage>
        <taxon>Bacteria</taxon>
        <taxon>Thermotogati</taxon>
        <taxon>Synergistota</taxon>
        <taxon>Synergistia</taxon>
        <taxon>Synergistales</taxon>
        <taxon>Synergistaceae</taxon>
        <taxon>Aminomonas</taxon>
    </lineage>
</organism>